<feature type="repeat" description="RCC1" evidence="2">
    <location>
        <begin position="203"/>
        <end position="255"/>
    </location>
</feature>
<dbReference type="InterPro" id="IPR009091">
    <property type="entry name" value="RCC1/BLIP-II"/>
</dbReference>
<dbReference type="PANTHER" id="PTHR22870:SF365">
    <property type="entry name" value="REGULATOR OF CHROMOSOME CONDENSATION (CELL CYCLE REGULATORY PROTEIN)-RELATED"/>
    <property type="match status" value="1"/>
</dbReference>
<dbReference type="PROSITE" id="PS00626">
    <property type="entry name" value="RCC1_2"/>
    <property type="match status" value="1"/>
</dbReference>
<dbReference type="AlphaFoldDB" id="A0A9R1B9K3"/>
<dbReference type="SUPFAM" id="SSF50985">
    <property type="entry name" value="RCC1/BLIP-II"/>
    <property type="match status" value="2"/>
</dbReference>
<evidence type="ECO:0000259" key="3">
    <source>
        <dbReference type="Pfam" id="PF25390"/>
    </source>
</evidence>
<evidence type="ECO:0000256" key="1">
    <source>
        <dbReference type="ARBA" id="ARBA00022737"/>
    </source>
</evidence>
<dbReference type="OMA" id="MGIDAYE"/>
<evidence type="ECO:0000313" key="5">
    <source>
        <dbReference type="Proteomes" id="UP000324705"/>
    </source>
</evidence>
<dbReference type="PRINTS" id="PR00633">
    <property type="entry name" value="RCCNDNSATION"/>
</dbReference>
<reference evidence="4 5" key="1">
    <citation type="submission" date="2017-09" db="EMBL/GenBank/DDBJ databases">
        <authorList>
            <consortium name="International Durum Wheat Genome Sequencing Consortium (IDWGSC)"/>
            <person name="Milanesi L."/>
        </authorList>
    </citation>
    <scope>NUCLEOTIDE SEQUENCE [LARGE SCALE GENOMIC DNA]</scope>
    <source>
        <strain evidence="5">cv. Svevo</strain>
    </source>
</reference>
<gene>
    <name evidence="4" type="ORF">TRITD_6Bv1G073310</name>
</gene>
<dbReference type="Proteomes" id="UP000324705">
    <property type="component" value="Chromosome 6B"/>
</dbReference>
<sequence>MQANLSGCGCGFFYAYCDEVLKSGRAKKRVGIGPAFNRSRLDHPRRSRRRLLSSLLDGCPAQMLPLLRARPSASRLRRRFLSAFAAGGTPPPLRSGVVYAFGDNSHGAVGQPAPAADVYVPTPVPSLPPSVDAVAAGHYHSLAVSSAGEFWAWGRNEEGQLGRGLQAPRNTWSNPEQVRGLENVQVRAVSASGVVSAAIGCDGSLWVWGRSKRGQLGLGKDIVEATMPSRVEALAGYDVLKVSFGWGHAMALTKDGGLFGWGFSENGRLGDMGQSTEAPSPQEYIGKTRDKYSSSMLEAVEKMVADKIRSEDNMPIIWEPSLVHEVTHLDVSDVSCGLDHSLILCSNGTVLSGGDNTYGQLGRKSGWAKLLPVDISYIPFSLSASAGHSLALCHISTKGTDNVKTGVLSWGWNCSSQLGRPGQEDAPALVNYLVGEKPITAAAGRVHSIVLMSNGEVWAWGSGRNGRLGLGSSMDEAEPCLIDTLEGVEVLQVATGMDHNLILVKE</sequence>
<feature type="repeat" description="RCC1" evidence="2">
    <location>
        <begin position="96"/>
        <end position="147"/>
    </location>
</feature>
<accession>A0A9R1B9K3</accession>
<protein>
    <recommendedName>
        <fullName evidence="3">RCC1-like domain-containing protein</fullName>
    </recommendedName>
</protein>
<organism evidence="4 5">
    <name type="scientific">Triticum turgidum subsp. durum</name>
    <name type="common">Durum wheat</name>
    <name type="synonym">Triticum durum</name>
    <dbReference type="NCBI Taxonomy" id="4567"/>
    <lineage>
        <taxon>Eukaryota</taxon>
        <taxon>Viridiplantae</taxon>
        <taxon>Streptophyta</taxon>
        <taxon>Embryophyta</taxon>
        <taxon>Tracheophyta</taxon>
        <taxon>Spermatophyta</taxon>
        <taxon>Magnoliopsida</taxon>
        <taxon>Liliopsida</taxon>
        <taxon>Poales</taxon>
        <taxon>Poaceae</taxon>
        <taxon>BOP clade</taxon>
        <taxon>Pooideae</taxon>
        <taxon>Triticodae</taxon>
        <taxon>Triticeae</taxon>
        <taxon>Triticinae</taxon>
        <taxon>Triticum</taxon>
    </lineage>
</organism>
<dbReference type="Pfam" id="PF25390">
    <property type="entry name" value="WD40_RLD"/>
    <property type="match status" value="1"/>
</dbReference>
<proteinExistence type="predicted"/>
<dbReference type="EMBL" id="LT934122">
    <property type="protein sequence ID" value="VAI56525.1"/>
    <property type="molecule type" value="Genomic_DNA"/>
</dbReference>
<feature type="repeat" description="RCC1" evidence="2">
    <location>
        <begin position="256"/>
        <end position="347"/>
    </location>
</feature>
<dbReference type="InterPro" id="IPR000408">
    <property type="entry name" value="Reg_chr_condens"/>
</dbReference>
<feature type="repeat" description="RCC1" evidence="2">
    <location>
        <begin position="148"/>
        <end position="202"/>
    </location>
</feature>
<name>A0A9R1B9K3_TRITD</name>
<evidence type="ECO:0000256" key="2">
    <source>
        <dbReference type="PROSITE-ProRule" id="PRU00235"/>
    </source>
</evidence>
<dbReference type="InterPro" id="IPR058923">
    <property type="entry name" value="RCC1-like_dom"/>
</dbReference>
<dbReference type="InterPro" id="IPR051210">
    <property type="entry name" value="Ub_ligase/GEF_domain"/>
</dbReference>
<evidence type="ECO:0000313" key="4">
    <source>
        <dbReference type="EMBL" id="VAI56525.1"/>
    </source>
</evidence>
<keyword evidence="1" id="KW-0677">Repeat</keyword>
<feature type="repeat" description="RCC1" evidence="2">
    <location>
        <begin position="405"/>
        <end position="454"/>
    </location>
</feature>
<dbReference type="PANTHER" id="PTHR22870">
    <property type="entry name" value="REGULATOR OF CHROMOSOME CONDENSATION"/>
    <property type="match status" value="1"/>
</dbReference>
<dbReference type="Gene3D" id="2.130.10.30">
    <property type="entry name" value="Regulator of chromosome condensation 1/beta-lactamase-inhibitor protein II"/>
    <property type="match status" value="2"/>
</dbReference>
<feature type="domain" description="RCC1-like" evidence="3">
    <location>
        <begin position="98"/>
        <end position="501"/>
    </location>
</feature>
<dbReference type="PROSITE" id="PS50012">
    <property type="entry name" value="RCC1_3"/>
    <property type="match status" value="6"/>
</dbReference>
<feature type="repeat" description="RCC1" evidence="2">
    <location>
        <begin position="455"/>
        <end position="506"/>
    </location>
</feature>
<dbReference type="Gramene" id="TRITD6Bv1G073310.1">
    <property type="protein sequence ID" value="TRITD6Bv1G073310.1"/>
    <property type="gene ID" value="TRITD6Bv1G073310"/>
</dbReference>
<keyword evidence="5" id="KW-1185">Reference proteome</keyword>